<reference evidence="6 7" key="1">
    <citation type="journal article" date="2019" name="Environ. Microbiol.">
        <title>Species interactions and distinct microbial communities in high Arctic permafrost affected cryosols are associated with the CH4 and CO2 gas fluxes.</title>
        <authorList>
            <person name="Altshuler I."/>
            <person name="Hamel J."/>
            <person name="Turney S."/>
            <person name="Magnuson E."/>
            <person name="Levesque R."/>
            <person name="Greer C."/>
            <person name="Whyte L.G."/>
        </authorList>
    </citation>
    <scope>NUCLEOTIDE SEQUENCE [LARGE SCALE GENOMIC DNA]</scope>
    <source>
        <strain evidence="6 7">OWC5</strain>
    </source>
</reference>
<organism evidence="6 7">
    <name type="scientific">Pseudomonas mandelii</name>
    <dbReference type="NCBI Taxonomy" id="75612"/>
    <lineage>
        <taxon>Bacteria</taxon>
        <taxon>Pseudomonadati</taxon>
        <taxon>Pseudomonadota</taxon>
        <taxon>Gammaproteobacteria</taxon>
        <taxon>Pseudomonadales</taxon>
        <taxon>Pseudomonadaceae</taxon>
        <taxon>Pseudomonas</taxon>
    </lineage>
</organism>
<evidence type="ECO:0000256" key="2">
    <source>
        <dbReference type="ARBA" id="ARBA00022695"/>
    </source>
</evidence>
<gene>
    <name evidence="6" type="ORF">EAH74_29640</name>
</gene>
<evidence type="ECO:0000256" key="3">
    <source>
        <dbReference type="ARBA" id="ARBA00022741"/>
    </source>
</evidence>
<dbReference type="InterPro" id="IPR058909">
    <property type="entry name" value="CD_NTase_C"/>
</dbReference>
<dbReference type="InterPro" id="IPR043519">
    <property type="entry name" value="NT_sf"/>
</dbReference>
<evidence type="ECO:0000256" key="1">
    <source>
        <dbReference type="ARBA" id="ARBA00022679"/>
    </source>
</evidence>
<accession>A0A502HMN6</accession>
<evidence type="ECO:0000259" key="5">
    <source>
        <dbReference type="Pfam" id="PF26305"/>
    </source>
</evidence>
<keyword evidence="1" id="KW-0808">Transferase</keyword>
<keyword evidence="4" id="KW-0051">Antiviral defense</keyword>
<dbReference type="Proteomes" id="UP000320914">
    <property type="component" value="Unassembled WGS sequence"/>
</dbReference>
<feature type="domain" description="cGAS/DncV-like nucleotidyltransferase C-terminal helical" evidence="5">
    <location>
        <begin position="226"/>
        <end position="327"/>
    </location>
</feature>
<evidence type="ECO:0000313" key="6">
    <source>
        <dbReference type="EMBL" id="TPG76017.1"/>
    </source>
</evidence>
<keyword evidence="2" id="KW-0548">Nucleotidyltransferase</keyword>
<proteinExistence type="predicted"/>
<protein>
    <recommendedName>
        <fullName evidence="5">cGAS/DncV-like nucleotidyltransferase C-terminal helical domain-containing protein</fullName>
    </recommendedName>
</protein>
<dbReference type="EMBL" id="RCZA01000017">
    <property type="protein sequence ID" value="TPG76017.1"/>
    <property type="molecule type" value="Genomic_DNA"/>
</dbReference>
<sequence>MSKDINSRLSDLKSRRRGISSIYALDSINSATASVLKEKFEQRADGEWSKYALGAMEEVDPTYTKNSIAEGERVKSQISNRINTNVTFDYQGSVPLNVHIKGVSDIDILVLLKDFVTIDRHGAKANSVKYSTWTGPTAVVLLTTLRSDLEALLKESFPKVNIDVSGDKAIGMSGGSLSRKVDIVPSHWHDSAAYQLSESKIDREVKILEQKKALTFLNRPFLHIDKINTKDSETRGGTKKIIRMLKNLKADSENADLILVNSYEIAGLVYHFENSVIDVPIYNELALVAATQQQLNIMINNKAWAMSLDTPDGIRKILESEEKFNSLRTLHNEVSELVKNLAIELSTEAWLTSEQEINTLKKSYIRGV</sequence>
<evidence type="ECO:0000256" key="4">
    <source>
        <dbReference type="ARBA" id="ARBA00023118"/>
    </source>
</evidence>
<keyword evidence="3" id="KW-0547">Nucleotide-binding</keyword>
<dbReference type="Pfam" id="PF26305">
    <property type="entry name" value="CD_NTase_C"/>
    <property type="match status" value="1"/>
</dbReference>
<evidence type="ECO:0000313" key="7">
    <source>
        <dbReference type="Proteomes" id="UP000320914"/>
    </source>
</evidence>
<dbReference type="SUPFAM" id="SSF81301">
    <property type="entry name" value="Nucleotidyltransferase"/>
    <property type="match status" value="1"/>
</dbReference>
<dbReference type="AlphaFoldDB" id="A0A502HMN6"/>
<dbReference type="RefSeq" id="WP_140683628.1">
    <property type="nucleotide sequence ID" value="NZ_RCZA01000017.1"/>
</dbReference>
<name>A0A502HMN6_9PSED</name>
<comment type="caution">
    <text evidence="6">The sequence shown here is derived from an EMBL/GenBank/DDBJ whole genome shotgun (WGS) entry which is preliminary data.</text>
</comment>